<reference evidence="2" key="1">
    <citation type="journal article" date="2021" name="IMA Fungus">
        <title>Genomic characterization of three marine fungi, including Emericellopsis atlantica sp. nov. with signatures of a generalist lifestyle and marine biomass degradation.</title>
        <authorList>
            <person name="Hagestad O.C."/>
            <person name="Hou L."/>
            <person name="Andersen J.H."/>
            <person name="Hansen E.H."/>
            <person name="Altermark B."/>
            <person name="Li C."/>
            <person name="Kuhnert E."/>
            <person name="Cox R.J."/>
            <person name="Crous P.W."/>
            <person name="Spatafora J.W."/>
            <person name="Lail K."/>
            <person name="Amirebrahimi M."/>
            <person name="Lipzen A."/>
            <person name="Pangilinan J."/>
            <person name="Andreopoulos W."/>
            <person name="Hayes R.D."/>
            <person name="Ng V."/>
            <person name="Grigoriev I.V."/>
            <person name="Jackson S.A."/>
            <person name="Sutton T.D.S."/>
            <person name="Dobson A.D.W."/>
            <person name="Rama T."/>
        </authorList>
    </citation>
    <scope>NUCLEOTIDE SEQUENCE</scope>
    <source>
        <strain evidence="2">TRa018bII</strain>
    </source>
</reference>
<organism evidence="2 3">
    <name type="scientific">Amylocarpus encephaloides</name>
    <dbReference type="NCBI Taxonomy" id="45428"/>
    <lineage>
        <taxon>Eukaryota</taxon>
        <taxon>Fungi</taxon>
        <taxon>Dikarya</taxon>
        <taxon>Ascomycota</taxon>
        <taxon>Pezizomycotina</taxon>
        <taxon>Leotiomycetes</taxon>
        <taxon>Helotiales</taxon>
        <taxon>Helotiales incertae sedis</taxon>
        <taxon>Amylocarpus</taxon>
    </lineage>
</organism>
<dbReference type="AlphaFoldDB" id="A0A9P7YSC6"/>
<evidence type="ECO:0000313" key="2">
    <source>
        <dbReference type="EMBL" id="KAG9238851.1"/>
    </source>
</evidence>
<feature type="region of interest" description="Disordered" evidence="1">
    <location>
        <begin position="1"/>
        <end position="27"/>
    </location>
</feature>
<accession>A0A9P7YSC6</accession>
<dbReference type="Pfam" id="PF12511">
    <property type="entry name" value="DUF3716"/>
    <property type="match status" value="1"/>
</dbReference>
<evidence type="ECO:0000313" key="3">
    <source>
        <dbReference type="Proteomes" id="UP000824998"/>
    </source>
</evidence>
<gene>
    <name evidence="2" type="ORF">BJ875DRAFT_479910</name>
</gene>
<dbReference type="InterPro" id="IPR022190">
    <property type="entry name" value="DUF3716"/>
</dbReference>
<comment type="caution">
    <text evidence="2">The sequence shown here is derived from an EMBL/GenBank/DDBJ whole genome shotgun (WGS) entry which is preliminary data.</text>
</comment>
<dbReference type="Proteomes" id="UP000824998">
    <property type="component" value="Unassembled WGS sequence"/>
</dbReference>
<dbReference type="EMBL" id="MU251364">
    <property type="protein sequence ID" value="KAG9238851.1"/>
    <property type="molecule type" value="Genomic_DNA"/>
</dbReference>
<feature type="region of interest" description="Disordered" evidence="1">
    <location>
        <begin position="290"/>
        <end position="316"/>
    </location>
</feature>
<keyword evidence="3" id="KW-1185">Reference proteome</keyword>
<feature type="compositionally biased region" description="Pro residues" evidence="1">
    <location>
        <begin position="299"/>
        <end position="313"/>
    </location>
</feature>
<sequence length="355" mass="38905">MPPVEGLAISPQQEIRPHQFHNSGPPPAANYQNVIYQGGSPPLGRVQKTPSVPFLDRLRQLPEIRAIPWREGQELPREKAIDSPRVQQRGAILLSTRGNAVAAPCSHCAGGFGRFSQCVTLDAWFQGACSTCIFTSKGNKCSLRCQTSGDADGRALRYHSSNPEMLQSFLMSKKKRKRPSASSTTQVLLESPSLDVRHPIDIHPPMSLDSLDLDMLLQEEIAKANFSTEHIQGNVGEKKKRRQPMIREPDFSVAPSEQQAMKWGSATVPPNPRLEAGNFIGKYYQPPAKSESAAYTPQANPPQTPPAPAPAPNVLPNTPRPKLYNVLGIICGLQGNIEALQKQLNNLKTTFGIDL</sequence>
<protein>
    <submittedName>
        <fullName evidence="2">Uncharacterized protein</fullName>
    </submittedName>
</protein>
<name>A0A9P7YSC6_9HELO</name>
<evidence type="ECO:0000256" key="1">
    <source>
        <dbReference type="SAM" id="MobiDB-lite"/>
    </source>
</evidence>
<dbReference type="OrthoDB" id="4368526at2759"/>
<proteinExistence type="predicted"/>